<dbReference type="AlphaFoldDB" id="A0A1R3IPV9"/>
<comment type="caution">
    <text evidence="2">The sequence shown here is derived from an EMBL/GenBank/DDBJ whole genome shotgun (WGS) entry which is preliminary data.</text>
</comment>
<evidence type="ECO:0000256" key="1">
    <source>
        <dbReference type="SAM" id="Phobius"/>
    </source>
</evidence>
<feature type="transmembrane region" description="Helical" evidence="1">
    <location>
        <begin position="85"/>
        <end position="105"/>
    </location>
</feature>
<sequence length="229" mass="25418">MAIKNNVPPCSSIPEVKVKACDHAMSSSPVLQNVASNYNEEEERDKVWVRVGNAIVTIILFAYTLGVGSYFCSLRVSEKPNDSTIVNIAFAFYLFMDVVCIITALSCTPNDVIKKFALGGDKEEGIIDHEKSYYYVVFHSTGFSAIACCCSLLLSGILLYKLNDVARELAGNCRKVALHTVFSWTFKTCPYSIGVPAFIVMALLFGFRTYNLIARKLKVPVCCVWAFEE</sequence>
<dbReference type="EMBL" id="AWUE01017834">
    <property type="protein sequence ID" value="OMO84612.1"/>
    <property type="molecule type" value="Genomic_DNA"/>
</dbReference>
<keyword evidence="1" id="KW-0472">Membrane</keyword>
<feature type="transmembrane region" description="Helical" evidence="1">
    <location>
        <begin position="191"/>
        <end position="210"/>
    </location>
</feature>
<feature type="transmembrane region" description="Helical" evidence="1">
    <location>
        <begin position="133"/>
        <end position="160"/>
    </location>
</feature>
<name>A0A1R3IPV9_9ROSI</name>
<organism evidence="2 3">
    <name type="scientific">Corchorus olitorius</name>
    <dbReference type="NCBI Taxonomy" id="93759"/>
    <lineage>
        <taxon>Eukaryota</taxon>
        <taxon>Viridiplantae</taxon>
        <taxon>Streptophyta</taxon>
        <taxon>Embryophyta</taxon>
        <taxon>Tracheophyta</taxon>
        <taxon>Spermatophyta</taxon>
        <taxon>Magnoliopsida</taxon>
        <taxon>eudicotyledons</taxon>
        <taxon>Gunneridae</taxon>
        <taxon>Pentapetalae</taxon>
        <taxon>rosids</taxon>
        <taxon>malvids</taxon>
        <taxon>Malvales</taxon>
        <taxon>Malvaceae</taxon>
        <taxon>Grewioideae</taxon>
        <taxon>Apeibeae</taxon>
        <taxon>Corchorus</taxon>
    </lineage>
</organism>
<evidence type="ECO:0000313" key="3">
    <source>
        <dbReference type="Proteomes" id="UP000187203"/>
    </source>
</evidence>
<feature type="transmembrane region" description="Helical" evidence="1">
    <location>
        <begin position="47"/>
        <end position="65"/>
    </location>
</feature>
<keyword evidence="1" id="KW-1133">Transmembrane helix</keyword>
<proteinExistence type="predicted"/>
<keyword evidence="3" id="KW-1185">Reference proteome</keyword>
<gene>
    <name evidence="2" type="ORF">COLO4_21943</name>
</gene>
<evidence type="ECO:0000313" key="2">
    <source>
        <dbReference type="EMBL" id="OMO84612.1"/>
    </source>
</evidence>
<dbReference type="Proteomes" id="UP000187203">
    <property type="component" value="Unassembled WGS sequence"/>
</dbReference>
<protein>
    <submittedName>
        <fullName evidence="2">Uncharacterized protein</fullName>
    </submittedName>
</protein>
<keyword evidence="1" id="KW-0812">Transmembrane</keyword>
<accession>A0A1R3IPV9</accession>
<reference evidence="3" key="1">
    <citation type="submission" date="2013-09" db="EMBL/GenBank/DDBJ databases">
        <title>Corchorus olitorius genome sequencing.</title>
        <authorList>
            <person name="Alam M."/>
            <person name="Haque M.S."/>
            <person name="Islam M.S."/>
            <person name="Emdad E.M."/>
            <person name="Islam M.M."/>
            <person name="Ahmed B."/>
            <person name="Halim A."/>
            <person name="Hossen Q.M.M."/>
            <person name="Hossain M.Z."/>
            <person name="Ahmed R."/>
            <person name="Khan M.M."/>
            <person name="Islam R."/>
            <person name="Rashid M.M."/>
            <person name="Khan S.A."/>
            <person name="Rahman M.S."/>
            <person name="Alam M."/>
            <person name="Yahiya A.S."/>
            <person name="Khan M.S."/>
            <person name="Azam M.S."/>
            <person name="Haque T."/>
            <person name="Lashkar M.Z.H."/>
            <person name="Akhand A.I."/>
            <person name="Morshed G."/>
            <person name="Roy S."/>
            <person name="Uddin K.S."/>
            <person name="Rabeya T."/>
            <person name="Hossain A.S."/>
            <person name="Chowdhury A."/>
            <person name="Snigdha A.R."/>
            <person name="Mortoza M.S."/>
            <person name="Matin S.A."/>
            <person name="Hoque S.M.E."/>
            <person name="Islam M.K."/>
            <person name="Roy D.K."/>
            <person name="Haider R."/>
            <person name="Moosa M.M."/>
            <person name="Elias S.M."/>
            <person name="Hasan A.M."/>
            <person name="Jahan S."/>
            <person name="Shafiuddin M."/>
            <person name="Mahmood N."/>
            <person name="Shommy N.S."/>
        </authorList>
    </citation>
    <scope>NUCLEOTIDE SEQUENCE [LARGE SCALE GENOMIC DNA]</scope>
    <source>
        <strain evidence="3">cv. O-4</strain>
    </source>
</reference>